<sequence>MRGSRVGKSQPFQTFDYPPYLPGLGGLSPDPVVTMPLFLGSTQSLVFHAIQKAPTIKPQ</sequence>
<organism evidence="1 2">
    <name type="scientific">Agrobacterium tumefaciens</name>
    <dbReference type="NCBI Taxonomy" id="358"/>
    <lineage>
        <taxon>Bacteria</taxon>
        <taxon>Pseudomonadati</taxon>
        <taxon>Pseudomonadota</taxon>
        <taxon>Alphaproteobacteria</taxon>
        <taxon>Hyphomicrobiales</taxon>
        <taxon>Rhizobiaceae</taxon>
        <taxon>Rhizobium/Agrobacterium group</taxon>
        <taxon>Agrobacterium</taxon>
        <taxon>Agrobacterium tumefaciens complex</taxon>
    </lineage>
</organism>
<protein>
    <submittedName>
        <fullName evidence="1">Uncharacterized protein</fullName>
    </submittedName>
</protein>
<dbReference type="Proteomes" id="UP000077098">
    <property type="component" value="Unassembled WGS sequence"/>
</dbReference>
<evidence type="ECO:0000313" key="1">
    <source>
        <dbReference type="EMBL" id="OAE40656.1"/>
    </source>
</evidence>
<gene>
    <name evidence="1" type="ORF">A7J57_10360</name>
</gene>
<dbReference type="AlphaFoldDB" id="A0A176X1V5"/>
<accession>A0A176X1V5</accession>
<evidence type="ECO:0000313" key="2">
    <source>
        <dbReference type="Proteomes" id="UP000077098"/>
    </source>
</evidence>
<proteinExistence type="predicted"/>
<name>A0A176X1V5_AGRTU</name>
<comment type="caution">
    <text evidence="1">The sequence shown here is derived from an EMBL/GenBank/DDBJ whole genome shotgun (WGS) entry which is preliminary data.</text>
</comment>
<dbReference type="EMBL" id="LXPS01000036">
    <property type="protein sequence ID" value="OAE40656.1"/>
    <property type="molecule type" value="Genomic_DNA"/>
</dbReference>
<reference evidence="1 2" key="1">
    <citation type="submission" date="2016-05" db="EMBL/GenBank/DDBJ databases">
        <authorList>
            <person name="Lavstsen T."/>
            <person name="Jespersen J.S."/>
        </authorList>
    </citation>
    <scope>NUCLEOTIDE SEQUENCE [LARGE SCALE GENOMIC DNA]</scope>
    <source>
        <strain evidence="1 2">KCJ1736</strain>
    </source>
</reference>